<dbReference type="FunFam" id="3.40.50.720:FF:000084">
    <property type="entry name" value="Short-chain dehydrogenase reductase"/>
    <property type="match status" value="1"/>
</dbReference>
<dbReference type="Pfam" id="PF13561">
    <property type="entry name" value="adh_short_C2"/>
    <property type="match status" value="1"/>
</dbReference>
<reference evidence="2 3" key="1">
    <citation type="submission" date="2019-11" db="EMBL/GenBank/DDBJ databases">
        <title>Comparative genomics of hydrocarbon-degrading Desulfosarcina strains.</title>
        <authorList>
            <person name="Watanabe M."/>
            <person name="Kojima H."/>
            <person name="Fukui M."/>
        </authorList>
    </citation>
    <scope>NUCLEOTIDE SEQUENCE [LARGE SCALE GENOMIC DNA]</scope>
    <source>
        <strain evidence="2 3">PL12</strain>
    </source>
</reference>
<dbReference type="InterPro" id="IPR002347">
    <property type="entry name" value="SDR_fam"/>
</dbReference>
<evidence type="ECO:0000313" key="2">
    <source>
        <dbReference type="EMBL" id="BBO69793.1"/>
    </source>
</evidence>
<dbReference type="GO" id="GO:0032787">
    <property type="term" value="P:monocarboxylic acid metabolic process"/>
    <property type="evidence" value="ECO:0007669"/>
    <property type="project" value="UniProtKB-ARBA"/>
</dbReference>
<protein>
    <submittedName>
        <fullName evidence="2">Beta-ketoacyl-ACP reductase</fullName>
    </submittedName>
</protein>
<dbReference type="Proteomes" id="UP000427906">
    <property type="component" value="Chromosome"/>
</dbReference>
<keyword evidence="3" id="KW-1185">Reference proteome</keyword>
<dbReference type="AlphaFoldDB" id="A0A5K7YN01"/>
<dbReference type="PRINTS" id="PR00080">
    <property type="entry name" value="SDRFAMILY"/>
</dbReference>
<dbReference type="KEGG" id="dalk:DSCA_37230"/>
<name>A0A5K7YN01_9BACT</name>
<sequence>MGDLLKGKVAIITGSGRGIGQATALKFAKEGAKVVVSDIDALPAEETVGRIIDSGGEAVSYVGDVMVPDFAQGIVQKAVDTWGGLHIIVNNAGFTWDGMIHKMGDEQWDKILNIHLKAPYRIIKAAHPYFCNAAMEEIEKKGMATARKIVNVSSVAGVGGNLGQVNYSSAKAGIIGLTKTMSKEWARYNVQANCVAFGFIDTRLTQDKEKGIEVDTGKEKVAVGVPAKQRDLFIRMIPMQRPGTPEEAANTILFFASPLSNYVSGQVLICGGGFSM</sequence>
<dbReference type="RefSeq" id="WP_155317798.1">
    <property type="nucleotide sequence ID" value="NZ_AP021874.1"/>
</dbReference>
<dbReference type="InterPro" id="IPR050259">
    <property type="entry name" value="SDR"/>
</dbReference>
<dbReference type="PRINTS" id="PR00081">
    <property type="entry name" value="GDHRDH"/>
</dbReference>
<dbReference type="EMBL" id="AP021874">
    <property type="protein sequence ID" value="BBO69793.1"/>
    <property type="molecule type" value="Genomic_DNA"/>
</dbReference>
<evidence type="ECO:0000256" key="1">
    <source>
        <dbReference type="ARBA" id="ARBA00006484"/>
    </source>
</evidence>
<accession>A0A5K7YN01</accession>
<dbReference type="SUPFAM" id="SSF51735">
    <property type="entry name" value="NAD(P)-binding Rossmann-fold domains"/>
    <property type="match status" value="1"/>
</dbReference>
<dbReference type="PROSITE" id="PS00061">
    <property type="entry name" value="ADH_SHORT"/>
    <property type="match status" value="1"/>
</dbReference>
<dbReference type="Gene3D" id="3.40.50.720">
    <property type="entry name" value="NAD(P)-binding Rossmann-like Domain"/>
    <property type="match status" value="1"/>
</dbReference>
<gene>
    <name evidence="2" type="primary">fabG_2</name>
    <name evidence="2" type="ORF">DSCA_37230</name>
</gene>
<organism evidence="2 3">
    <name type="scientific">Desulfosarcina alkanivorans</name>
    <dbReference type="NCBI Taxonomy" id="571177"/>
    <lineage>
        <taxon>Bacteria</taxon>
        <taxon>Pseudomonadati</taxon>
        <taxon>Thermodesulfobacteriota</taxon>
        <taxon>Desulfobacteria</taxon>
        <taxon>Desulfobacterales</taxon>
        <taxon>Desulfosarcinaceae</taxon>
        <taxon>Desulfosarcina</taxon>
    </lineage>
</organism>
<dbReference type="PANTHER" id="PTHR42879:SF2">
    <property type="entry name" value="3-OXOACYL-[ACYL-CARRIER-PROTEIN] REDUCTASE FABG"/>
    <property type="match status" value="1"/>
</dbReference>
<dbReference type="OrthoDB" id="9804774at2"/>
<comment type="similarity">
    <text evidence="1">Belongs to the short-chain dehydrogenases/reductases (SDR) family.</text>
</comment>
<evidence type="ECO:0000313" key="3">
    <source>
        <dbReference type="Proteomes" id="UP000427906"/>
    </source>
</evidence>
<dbReference type="InterPro" id="IPR036291">
    <property type="entry name" value="NAD(P)-bd_dom_sf"/>
</dbReference>
<proteinExistence type="inferred from homology"/>
<dbReference type="PANTHER" id="PTHR42879">
    <property type="entry name" value="3-OXOACYL-(ACYL-CARRIER-PROTEIN) REDUCTASE"/>
    <property type="match status" value="1"/>
</dbReference>
<dbReference type="InterPro" id="IPR020904">
    <property type="entry name" value="Sc_DH/Rdtase_CS"/>
</dbReference>